<feature type="domain" description="G protein-coupled receptor GPR1/2/3 C-terminal" evidence="6">
    <location>
        <begin position="57"/>
        <end position="126"/>
    </location>
</feature>
<dbReference type="Pfam" id="PF11970">
    <property type="entry name" value="GPR_Gpa2_C"/>
    <property type="match status" value="1"/>
</dbReference>
<feature type="transmembrane region" description="Helical" evidence="5">
    <location>
        <begin position="68"/>
        <end position="85"/>
    </location>
</feature>
<accession>A0A2T7NB22</accession>
<dbReference type="Proteomes" id="UP000245119">
    <property type="component" value="Linkage Group LG14"/>
</dbReference>
<evidence type="ECO:0000256" key="5">
    <source>
        <dbReference type="SAM" id="Phobius"/>
    </source>
</evidence>
<dbReference type="OrthoDB" id="100006at2759"/>
<dbReference type="GO" id="GO:0004930">
    <property type="term" value="F:G protein-coupled receptor activity"/>
    <property type="evidence" value="ECO:0007669"/>
    <property type="project" value="TreeGrafter"/>
</dbReference>
<dbReference type="GO" id="GO:0005886">
    <property type="term" value="C:plasma membrane"/>
    <property type="evidence" value="ECO:0007669"/>
    <property type="project" value="TreeGrafter"/>
</dbReference>
<organism evidence="7 8">
    <name type="scientific">Pomacea canaliculata</name>
    <name type="common">Golden apple snail</name>
    <dbReference type="NCBI Taxonomy" id="400727"/>
    <lineage>
        <taxon>Eukaryota</taxon>
        <taxon>Metazoa</taxon>
        <taxon>Spiralia</taxon>
        <taxon>Lophotrochozoa</taxon>
        <taxon>Mollusca</taxon>
        <taxon>Gastropoda</taxon>
        <taxon>Caenogastropoda</taxon>
        <taxon>Architaenioglossa</taxon>
        <taxon>Ampullarioidea</taxon>
        <taxon>Ampullariidae</taxon>
        <taxon>Pomacea</taxon>
    </lineage>
</organism>
<dbReference type="PANTHER" id="PTHR23112:SF43">
    <property type="entry name" value="CYCLIC AMP RECEPTOR-LIKE PROTEIN A"/>
    <property type="match status" value="1"/>
</dbReference>
<dbReference type="AlphaFoldDB" id="A0A2T7NB22"/>
<dbReference type="EMBL" id="PZQS01000014">
    <property type="protein sequence ID" value="PVD18342.1"/>
    <property type="molecule type" value="Genomic_DNA"/>
</dbReference>
<keyword evidence="4 5" id="KW-0472">Membrane</keyword>
<evidence type="ECO:0000256" key="2">
    <source>
        <dbReference type="ARBA" id="ARBA00022692"/>
    </source>
</evidence>
<keyword evidence="2 5" id="KW-0812">Transmembrane</keyword>
<reference evidence="7 8" key="1">
    <citation type="submission" date="2018-04" db="EMBL/GenBank/DDBJ databases">
        <title>The genome of golden apple snail Pomacea canaliculata provides insight into stress tolerance and invasive adaptation.</title>
        <authorList>
            <person name="Liu C."/>
            <person name="Liu B."/>
            <person name="Ren Y."/>
            <person name="Zhang Y."/>
            <person name="Wang H."/>
            <person name="Li S."/>
            <person name="Jiang F."/>
            <person name="Yin L."/>
            <person name="Zhang G."/>
            <person name="Qian W."/>
            <person name="Fan W."/>
        </authorList>
    </citation>
    <scope>NUCLEOTIDE SEQUENCE [LARGE SCALE GENOMIC DNA]</scope>
    <source>
        <strain evidence="7">SZHN2017</strain>
        <tissue evidence="7">Muscle</tissue>
    </source>
</reference>
<dbReference type="GO" id="GO:0007189">
    <property type="term" value="P:adenylate cyclase-activating G protein-coupled receptor signaling pathway"/>
    <property type="evidence" value="ECO:0007669"/>
    <property type="project" value="TreeGrafter"/>
</dbReference>
<proteinExistence type="predicted"/>
<dbReference type="InterPro" id="IPR022596">
    <property type="entry name" value="GPR1/2/3_C"/>
</dbReference>
<comment type="caution">
    <text evidence="7">The sequence shown here is derived from an EMBL/GenBank/DDBJ whole genome shotgun (WGS) entry which is preliminary data.</text>
</comment>
<keyword evidence="8" id="KW-1185">Reference proteome</keyword>
<evidence type="ECO:0000259" key="6">
    <source>
        <dbReference type="Pfam" id="PF11970"/>
    </source>
</evidence>
<evidence type="ECO:0000256" key="1">
    <source>
        <dbReference type="ARBA" id="ARBA00004141"/>
    </source>
</evidence>
<protein>
    <recommendedName>
        <fullName evidence="6">G protein-coupled receptor GPR1/2/3 C-terminal domain-containing protein</fullName>
    </recommendedName>
</protein>
<sequence length="178" mass="20198">MTQSGQTFEMVESASDFMYNCRATLLKMDHFVTSKLGGSPSLASTWEGTYDPDTERNHQMLREDIKPLRLYPFVYLIVSIFPLINRIQNAFAPHNHVFALVVLACLSAPLHGALNALVFGMDRETLKKLTPMQIMTALQARVHPQEVREYPLAVGHLDDLEATPDNSKFRHVAYTRLH</sequence>
<evidence type="ECO:0000313" key="7">
    <source>
        <dbReference type="EMBL" id="PVD18342.1"/>
    </source>
</evidence>
<keyword evidence="3 5" id="KW-1133">Transmembrane helix</keyword>
<dbReference type="STRING" id="400727.A0A2T7NB22"/>
<name>A0A2T7NB22_POMCA</name>
<feature type="transmembrane region" description="Helical" evidence="5">
    <location>
        <begin position="97"/>
        <end position="119"/>
    </location>
</feature>
<comment type="subcellular location">
    <subcellularLocation>
        <location evidence="1">Membrane</location>
        <topology evidence="1">Multi-pass membrane protein</topology>
    </subcellularLocation>
</comment>
<evidence type="ECO:0000313" key="8">
    <source>
        <dbReference type="Proteomes" id="UP000245119"/>
    </source>
</evidence>
<gene>
    <name evidence="7" type="ORF">C0Q70_20891</name>
</gene>
<evidence type="ECO:0000256" key="3">
    <source>
        <dbReference type="ARBA" id="ARBA00022989"/>
    </source>
</evidence>
<dbReference type="PANTHER" id="PTHR23112">
    <property type="entry name" value="G PROTEIN-COUPLED RECEPTOR 157-RELATED"/>
    <property type="match status" value="1"/>
</dbReference>
<evidence type="ECO:0000256" key="4">
    <source>
        <dbReference type="ARBA" id="ARBA00023136"/>
    </source>
</evidence>